<dbReference type="AlphaFoldDB" id="A0AAE0YU40"/>
<proteinExistence type="predicted"/>
<dbReference type="EMBL" id="JAWDGP010005399">
    <property type="protein sequence ID" value="KAK3757224.1"/>
    <property type="molecule type" value="Genomic_DNA"/>
</dbReference>
<protein>
    <submittedName>
        <fullName evidence="1">Uncharacterized protein</fullName>
    </submittedName>
</protein>
<reference evidence="1" key="1">
    <citation type="journal article" date="2023" name="G3 (Bethesda)">
        <title>A reference genome for the long-term kleptoplast-retaining sea slug Elysia crispata morphotype clarki.</title>
        <authorList>
            <person name="Eastman K.E."/>
            <person name="Pendleton A.L."/>
            <person name="Shaikh M.A."/>
            <person name="Suttiyut T."/>
            <person name="Ogas R."/>
            <person name="Tomko P."/>
            <person name="Gavelis G."/>
            <person name="Widhalm J.R."/>
            <person name="Wisecaver J.H."/>
        </authorList>
    </citation>
    <scope>NUCLEOTIDE SEQUENCE</scope>
    <source>
        <strain evidence="1">ECLA1</strain>
    </source>
</reference>
<evidence type="ECO:0000313" key="2">
    <source>
        <dbReference type="Proteomes" id="UP001283361"/>
    </source>
</evidence>
<comment type="caution">
    <text evidence="1">The sequence shown here is derived from an EMBL/GenBank/DDBJ whole genome shotgun (WGS) entry which is preliminary data.</text>
</comment>
<sequence>MHVRLMTAVPTRSQRLDRTVNPWRQPTKTATAGATDKEVLFSPLLTPSKPPRQICSVWRQYQSTIRPLYIYYSNILRITAYP</sequence>
<organism evidence="1 2">
    <name type="scientific">Elysia crispata</name>
    <name type="common">lettuce slug</name>
    <dbReference type="NCBI Taxonomy" id="231223"/>
    <lineage>
        <taxon>Eukaryota</taxon>
        <taxon>Metazoa</taxon>
        <taxon>Spiralia</taxon>
        <taxon>Lophotrochozoa</taxon>
        <taxon>Mollusca</taxon>
        <taxon>Gastropoda</taxon>
        <taxon>Heterobranchia</taxon>
        <taxon>Euthyneura</taxon>
        <taxon>Panpulmonata</taxon>
        <taxon>Sacoglossa</taxon>
        <taxon>Placobranchoidea</taxon>
        <taxon>Plakobranchidae</taxon>
        <taxon>Elysia</taxon>
    </lineage>
</organism>
<name>A0AAE0YU40_9GAST</name>
<gene>
    <name evidence="1" type="ORF">RRG08_047415</name>
</gene>
<evidence type="ECO:0000313" key="1">
    <source>
        <dbReference type="EMBL" id="KAK3757224.1"/>
    </source>
</evidence>
<accession>A0AAE0YU40</accession>
<keyword evidence="2" id="KW-1185">Reference proteome</keyword>
<dbReference type="Proteomes" id="UP001283361">
    <property type="component" value="Unassembled WGS sequence"/>
</dbReference>